<dbReference type="AlphaFoldDB" id="A0A089YI12"/>
<keyword evidence="1" id="KW-0472">Membrane</keyword>
<name>A0A089YI12_9PSED</name>
<evidence type="ECO:0000313" key="3">
    <source>
        <dbReference type="Proteomes" id="UP000029499"/>
    </source>
</evidence>
<feature type="transmembrane region" description="Helical" evidence="1">
    <location>
        <begin position="7"/>
        <end position="25"/>
    </location>
</feature>
<dbReference type="EMBL" id="CP009533">
    <property type="protein sequence ID" value="AIS16023.1"/>
    <property type="molecule type" value="Genomic_DNA"/>
</dbReference>
<dbReference type="OrthoDB" id="7032679at2"/>
<dbReference type="Pfam" id="PF06611">
    <property type="entry name" value="DUF1145"/>
    <property type="match status" value="1"/>
</dbReference>
<dbReference type="KEGG" id="prh:LT40_00815"/>
<dbReference type="PANTHER" id="PTHR38775:SF1">
    <property type="entry name" value="INNER MEMBRANE PROTEIN"/>
    <property type="match status" value="1"/>
</dbReference>
<protein>
    <submittedName>
        <fullName evidence="2">Membrane protein</fullName>
    </submittedName>
</protein>
<feature type="transmembrane region" description="Helical" evidence="1">
    <location>
        <begin position="31"/>
        <end position="53"/>
    </location>
</feature>
<sequence>MKGFLILGKCLTLLFWWVVLLNLFVPMVNPFQALINLAGGTLLLLHVIEALAFNKRLRGRSHPWLDRVQILLAGIFHIQSIPAPSDTEASHA</sequence>
<dbReference type="Proteomes" id="UP000029499">
    <property type="component" value="Chromosome"/>
</dbReference>
<reference evidence="2 3" key="1">
    <citation type="journal article" date="2015" name="J. Biotechnol.">
        <title>Complete genome sequence of Pseudomonas rhizosphaerae IH5T (=DSM 16299T), a phosphate-solubilizing rhizobacterium for bacterial biofertilizer.</title>
        <authorList>
            <person name="Kwak Y."/>
            <person name="Jung B.K."/>
            <person name="Shin J.H."/>
        </authorList>
    </citation>
    <scope>NUCLEOTIDE SEQUENCE [LARGE SCALE GENOMIC DNA]</scope>
    <source>
        <strain evidence="2">DSM 16299</strain>
    </source>
</reference>
<keyword evidence="1" id="KW-1133">Transmembrane helix</keyword>
<dbReference type="HOGENOM" id="CLU_159241_2_0_6"/>
<evidence type="ECO:0000313" key="2">
    <source>
        <dbReference type="EMBL" id="AIS16023.1"/>
    </source>
</evidence>
<proteinExistence type="predicted"/>
<dbReference type="STRING" id="216142.LT40_00815"/>
<dbReference type="RefSeq" id="WP_043185254.1">
    <property type="nucleotide sequence ID" value="NZ_CP009533.1"/>
</dbReference>
<organism evidence="2 3">
    <name type="scientific">Pseudomonas rhizosphaerae</name>
    <dbReference type="NCBI Taxonomy" id="216142"/>
    <lineage>
        <taxon>Bacteria</taxon>
        <taxon>Pseudomonadati</taxon>
        <taxon>Pseudomonadota</taxon>
        <taxon>Gammaproteobacteria</taxon>
        <taxon>Pseudomonadales</taxon>
        <taxon>Pseudomonadaceae</taxon>
        <taxon>Pseudomonas</taxon>
    </lineage>
</organism>
<gene>
    <name evidence="2" type="ORF">LT40_00815</name>
</gene>
<keyword evidence="3" id="KW-1185">Reference proteome</keyword>
<dbReference type="InterPro" id="IPR009525">
    <property type="entry name" value="DUF1145"/>
</dbReference>
<evidence type="ECO:0000256" key="1">
    <source>
        <dbReference type="SAM" id="Phobius"/>
    </source>
</evidence>
<dbReference type="eggNOG" id="COG3776">
    <property type="taxonomic scope" value="Bacteria"/>
</dbReference>
<accession>A0A089YI12</accession>
<keyword evidence="1" id="KW-0812">Transmembrane</keyword>
<dbReference type="PANTHER" id="PTHR38775">
    <property type="entry name" value="INNER MEMBRANE PROTEIN-RELATED"/>
    <property type="match status" value="1"/>
</dbReference>